<sequence>MSSPRRRHCRRSPAASPLEDDDLLSEILLRLPPQPSALPRASAVCKRWRGLVCDPRFRRRFRLRHRRFRLRHRRNPPLLGFFNRFDRLSFQPTLDAPDRLPLGPFPFQRDDGDYFVSLGCRHGLLLVFLPGILEVLVWDPVTGDRHRVAVPPVVAERAAKIGVGGAVYRPPGDVQHFQVVLAVTDDHGAQPRRALACGYSSKTGVWGSLISTPLPYQGHGSQFSAIVCAEDAVLAGDSLYWPLAGKLNGILEFDLEKQRLAVIRVPVDMWGKRERNGFKLVRAEGGVLGFLFISHSDCCAAQLWKRITGCDGVASWVLARTIQLDKLLSLKPEEKGGIEMVGFAQDNYVLLLRTVIGLFMIHLESLKFKKLSNTTTVSRYFPFESVYTAVTGIGGRNDASDVNAQ</sequence>
<dbReference type="SUPFAM" id="SSF81383">
    <property type="entry name" value="F-box domain"/>
    <property type="match status" value="1"/>
</dbReference>
<reference evidence="3" key="3">
    <citation type="submission" date="2022-06" db="UniProtKB">
        <authorList>
            <consortium name="EnsemblPlants"/>
        </authorList>
    </citation>
    <scope>IDENTIFICATION</scope>
</reference>
<dbReference type="InterPro" id="IPR056594">
    <property type="entry name" value="AT5G49610-like_b-prop"/>
</dbReference>
<feature type="domain" description="F-box" evidence="1">
    <location>
        <begin position="21"/>
        <end position="59"/>
    </location>
</feature>
<evidence type="ECO:0000313" key="4">
    <source>
        <dbReference type="Proteomes" id="UP000015106"/>
    </source>
</evidence>
<dbReference type="Pfam" id="PF23635">
    <property type="entry name" value="Beta-prop_AT5G49610-like"/>
    <property type="match status" value="1"/>
</dbReference>
<dbReference type="EnsemblPlants" id="TuG1812G0600000659.01.T01">
    <property type="protein sequence ID" value="TuG1812G0600000659.01.T01"/>
    <property type="gene ID" value="TuG1812G0600000659.01"/>
</dbReference>
<protein>
    <recommendedName>
        <fullName evidence="5">F-box domain-containing protein</fullName>
    </recommendedName>
</protein>
<dbReference type="OrthoDB" id="649980at2759"/>
<proteinExistence type="predicted"/>
<dbReference type="Gramene" id="TuG1812G0600000659.01.T01">
    <property type="protein sequence ID" value="TuG1812G0600000659.01.T01"/>
    <property type="gene ID" value="TuG1812G0600000659.01"/>
</dbReference>
<dbReference type="Gene3D" id="1.20.1280.50">
    <property type="match status" value="1"/>
</dbReference>
<reference evidence="4" key="1">
    <citation type="journal article" date="2013" name="Nature">
        <title>Draft genome of the wheat A-genome progenitor Triticum urartu.</title>
        <authorList>
            <person name="Ling H.Q."/>
            <person name="Zhao S."/>
            <person name="Liu D."/>
            <person name="Wang J."/>
            <person name="Sun H."/>
            <person name="Zhang C."/>
            <person name="Fan H."/>
            <person name="Li D."/>
            <person name="Dong L."/>
            <person name="Tao Y."/>
            <person name="Gao C."/>
            <person name="Wu H."/>
            <person name="Li Y."/>
            <person name="Cui Y."/>
            <person name="Guo X."/>
            <person name="Zheng S."/>
            <person name="Wang B."/>
            <person name="Yu K."/>
            <person name="Liang Q."/>
            <person name="Yang W."/>
            <person name="Lou X."/>
            <person name="Chen J."/>
            <person name="Feng M."/>
            <person name="Jian J."/>
            <person name="Zhang X."/>
            <person name="Luo G."/>
            <person name="Jiang Y."/>
            <person name="Liu J."/>
            <person name="Wang Z."/>
            <person name="Sha Y."/>
            <person name="Zhang B."/>
            <person name="Wu H."/>
            <person name="Tang D."/>
            <person name="Shen Q."/>
            <person name="Xue P."/>
            <person name="Zou S."/>
            <person name="Wang X."/>
            <person name="Liu X."/>
            <person name="Wang F."/>
            <person name="Yang Y."/>
            <person name="An X."/>
            <person name="Dong Z."/>
            <person name="Zhang K."/>
            <person name="Zhang X."/>
            <person name="Luo M.C."/>
            <person name="Dvorak J."/>
            <person name="Tong Y."/>
            <person name="Wang J."/>
            <person name="Yang H."/>
            <person name="Li Z."/>
            <person name="Wang D."/>
            <person name="Zhang A."/>
            <person name="Wang J."/>
        </authorList>
    </citation>
    <scope>NUCLEOTIDE SEQUENCE</scope>
    <source>
        <strain evidence="4">cv. G1812</strain>
    </source>
</reference>
<evidence type="ECO:0000313" key="3">
    <source>
        <dbReference type="EnsemblPlants" id="TuG1812G0600000659.01.T01"/>
    </source>
</evidence>
<evidence type="ECO:0008006" key="5">
    <source>
        <dbReference type="Google" id="ProtNLM"/>
    </source>
</evidence>
<dbReference type="RefSeq" id="XP_048537513.1">
    <property type="nucleotide sequence ID" value="XM_048681556.1"/>
</dbReference>
<dbReference type="Proteomes" id="UP000015106">
    <property type="component" value="Chromosome 6"/>
</dbReference>
<feature type="domain" description="F-box protein AT5G49610-like beta-propeller" evidence="2">
    <location>
        <begin position="119"/>
        <end position="377"/>
    </location>
</feature>
<dbReference type="PANTHER" id="PTHR32133">
    <property type="entry name" value="OS07G0120400 PROTEIN"/>
    <property type="match status" value="1"/>
</dbReference>
<dbReference type="KEGG" id="tua:125516071"/>
<dbReference type="GeneID" id="125516071"/>
<evidence type="ECO:0000259" key="2">
    <source>
        <dbReference type="Pfam" id="PF23635"/>
    </source>
</evidence>
<dbReference type="AlphaFoldDB" id="A0A8R7URV9"/>
<evidence type="ECO:0000259" key="1">
    <source>
        <dbReference type="Pfam" id="PF00646"/>
    </source>
</evidence>
<dbReference type="PANTHER" id="PTHR32133:SF320">
    <property type="entry name" value="F-BOX DOMAIN-CONTAINING PROTEIN"/>
    <property type="match status" value="1"/>
</dbReference>
<accession>A0A8R7URV9</accession>
<gene>
    <name evidence="3" type="primary">LOC125516071</name>
</gene>
<name>A0A8R7URV9_TRIUA</name>
<dbReference type="InterPro" id="IPR001810">
    <property type="entry name" value="F-box_dom"/>
</dbReference>
<dbReference type="Pfam" id="PF00646">
    <property type="entry name" value="F-box"/>
    <property type="match status" value="1"/>
</dbReference>
<reference evidence="3" key="2">
    <citation type="submission" date="2018-03" db="EMBL/GenBank/DDBJ databases">
        <title>The Triticum urartu genome reveals the dynamic nature of wheat genome evolution.</title>
        <authorList>
            <person name="Ling H."/>
            <person name="Ma B."/>
            <person name="Shi X."/>
            <person name="Liu H."/>
            <person name="Dong L."/>
            <person name="Sun H."/>
            <person name="Cao Y."/>
            <person name="Gao Q."/>
            <person name="Zheng S."/>
            <person name="Li Y."/>
            <person name="Yu Y."/>
            <person name="Du H."/>
            <person name="Qi M."/>
            <person name="Li Y."/>
            <person name="Yu H."/>
            <person name="Cui Y."/>
            <person name="Wang N."/>
            <person name="Chen C."/>
            <person name="Wu H."/>
            <person name="Zhao Y."/>
            <person name="Zhang J."/>
            <person name="Li Y."/>
            <person name="Zhou W."/>
            <person name="Zhang B."/>
            <person name="Hu W."/>
            <person name="Eijk M."/>
            <person name="Tang J."/>
            <person name="Witsenboer H."/>
            <person name="Zhao S."/>
            <person name="Li Z."/>
            <person name="Zhang A."/>
            <person name="Wang D."/>
            <person name="Liang C."/>
        </authorList>
    </citation>
    <scope>NUCLEOTIDE SEQUENCE [LARGE SCALE GENOMIC DNA]</scope>
    <source>
        <strain evidence="3">cv. G1812</strain>
    </source>
</reference>
<dbReference type="InterPro" id="IPR036047">
    <property type="entry name" value="F-box-like_dom_sf"/>
</dbReference>
<keyword evidence="4" id="KW-1185">Reference proteome</keyword>
<organism evidence="3 4">
    <name type="scientific">Triticum urartu</name>
    <name type="common">Red wild einkorn</name>
    <name type="synonym">Crithodium urartu</name>
    <dbReference type="NCBI Taxonomy" id="4572"/>
    <lineage>
        <taxon>Eukaryota</taxon>
        <taxon>Viridiplantae</taxon>
        <taxon>Streptophyta</taxon>
        <taxon>Embryophyta</taxon>
        <taxon>Tracheophyta</taxon>
        <taxon>Spermatophyta</taxon>
        <taxon>Magnoliopsida</taxon>
        <taxon>Liliopsida</taxon>
        <taxon>Poales</taxon>
        <taxon>Poaceae</taxon>
        <taxon>BOP clade</taxon>
        <taxon>Pooideae</taxon>
        <taxon>Triticodae</taxon>
        <taxon>Triticeae</taxon>
        <taxon>Triticinae</taxon>
        <taxon>Triticum</taxon>
    </lineage>
</organism>